<evidence type="ECO:0000256" key="1">
    <source>
        <dbReference type="SAM" id="SignalP"/>
    </source>
</evidence>
<evidence type="ECO:0000313" key="2">
    <source>
        <dbReference type="EMBL" id="MAA14348.1"/>
    </source>
</evidence>
<name>A0A224Y9H6_9ACAR</name>
<evidence type="ECO:0008006" key="3">
    <source>
        <dbReference type="Google" id="ProtNLM"/>
    </source>
</evidence>
<dbReference type="AlphaFoldDB" id="A0A224Y9H6"/>
<sequence length="249" mass="28641">MRTKYGYRGSISQNCPRLLKKSKTISLFILRLLMTVELAVADDSPESMTGLEYLFKHLSSCSAKLELPSREFTLNVTKNSGGKKPKTVGFKLTNGKLLQKSGAEKTEGSPNNCEYRSDDTISCYISILEWHATYKGEINHTELGNGNFDLNITLKKWQLRQNPAHIWIYMEFTENSTDRYTRTTPSDFVPFATAKPAFKDLPMFEGNTSLSKSAWVELNKTVWWDIKFDLMSAMMTEYEVWVQEEILYY</sequence>
<organism evidence="2">
    <name type="scientific">Rhipicephalus zambeziensis</name>
    <dbReference type="NCBI Taxonomy" id="60191"/>
    <lineage>
        <taxon>Eukaryota</taxon>
        <taxon>Metazoa</taxon>
        <taxon>Ecdysozoa</taxon>
        <taxon>Arthropoda</taxon>
        <taxon>Chelicerata</taxon>
        <taxon>Arachnida</taxon>
        <taxon>Acari</taxon>
        <taxon>Parasitiformes</taxon>
        <taxon>Ixodida</taxon>
        <taxon>Ixodoidea</taxon>
        <taxon>Ixodidae</taxon>
        <taxon>Rhipicephalinae</taxon>
        <taxon>Rhipicephalus</taxon>
        <taxon>Rhipicephalus</taxon>
    </lineage>
</organism>
<feature type="chain" id="PRO_5013302222" description="Metastriate one of each protein family" evidence="1">
    <location>
        <begin position="42"/>
        <end position="249"/>
    </location>
</feature>
<accession>A0A224Y9H6</accession>
<feature type="signal peptide" evidence="1">
    <location>
        <begin position="1"/>
        <end position="41"/>
    </location>
</feature>
<dbReference type="EMBL" id="GFPF01003202">
    <property type="protein sequence ID" value="MAA14348.1"/>
    <property type="molecule type" value="Transcribed_RNA"/>
</dbReference>
<proteinExistence type="predicted"/>
<protein>
    <recommendedName>
        <fullName evidence="3">Metastriate one of each protein family</fullName>
    </recommendedName>
</protein>
<reference evidence="2" key="1">
    <citation type="journal article" date="2017" name="Parasit. Vectors">
        <title>Sialotranscriptomics of Rhipicephalus zambeziensis reveals intricate expression profiles of secretory proteins and suggests tight temporal transcriptional regulation during blood-feeding.</title>
        <authorList>
            <person name="de Castro M.H."/>
            <person name="de Klerk D."/>
            <person name="Pienaar R."/>
            <person name="Rees D.J.G."/>
            <person name="Mans B.J."/>
        </authorList>
    </citation>
    <scope>NUCLEOTIDE SEQUENCE</scope>
    <source>
        <tissue evidence="2">Salivary glands</tissue>
    </source>
</reference>
<keyword evidence="1" id="KW-0732">Signal</keyword>